<keyword evidence="5 6" id="KW-0472">Membrane</keyword>
<feature type="domain" description="EamA" evidence="7">
    <location>
        <begin position="13"/>
        <end position="147"/>
    </location>
</feature>
<sequence length="300" mass="32301">MDETTARQRFRQGLLIAATASVLFSAKAIVAKLLYRHPVDALDVLALRMAFAAPFFLAIALWQWRNSPALGRRDTVSVIGLGLLGYYLSSYLDFLGLQYISAALERLILFLSPSFVLLISATALRRRISAREWMALALAYAGIVLVFAHDLQLGGDAVLLGAGLVLGSALSYALYLIGSGELVKRLGATRLVAYAMSVSTIAVLLHYALARPWERLLHHGPAVYGLSLLNSVFCTVLPVVLTMLAVARIGAPSAAQAGMLGPVSTLFLGFWLLQEPITAWQLAGSALVLLGMYVLSTRKG</sequence>
<keyword evidence="4 6" id="KW-1133">Transmembrane helix</keyword>
<feature type="transmembrane region" description="Helical" evidence="6">
    <location>
        <begin position="254"/>
        <end position="273"/>
    </location>
</feature>
<proteinExistence type="inferred from homology"/>
<evidence type="ECO:0000256" key="1">
    <source>
        <dbReference type="ARBA" id="ARBA00004141"/>
    </source>
</evidence>
<dbReference type="SUPFAM" id="SSF103481">
    <property type="entry name" value="Multidrug resistance efflux transporter EmrE"/>
    <property type="match status" value="2"/>
</dbReference>
<organism evidence="8 9">
    <name type="scientific">Tahibacter harae</name>
    <dbReference type="NCBI Taxonomy" id="2963937"/>
    <lineage>
        <taxon>Bacteria</taxon>
        <taxon>Pseudomonadati</taxon>
        <taxon>Pseudomonadota</taxon>
        <taxon>Gammaproteobacteria</taxon>
        <taxon>Lysobacterales</taxon>
        <taxon>Rhodanobacteraceae</taxon>
        <taxon>Tahibacter</taxon>
    </lineage>
</organism>
<dbReference type="PANTHER" id="PTHR32322">
    <property type="entry name" value="INNER MEMBRANE TRANSPORTER"/>
    <property type="match status" value="1"/>
</dbReference>
<feature type="transmembrane region" description="Helical" evidence="6">
    <location>
        <begin position="157"/>
        <end position="179"/>
    </location>
</feature>
<evidence type="ECO:0000256" key="5">
    <source>
        <dbReference type="ARBA" id="ARBA00023136"/>
    </source>
</evidence>
<dbReference type="InterPro" id="IPR050638">
    <property type="entry name" value="AA-Vitamin_Transporters"/>
</dbReference>
<keyword evidence="3 6" id="KW-0812">Transmembrane</keyword>
<evidence type="ECO:0000256" key="3">
    <source>
        <dbReference type="ARBA" id="ARBA00022692"/>
    </source>
</evidence>
<comment type="subcellular location">
    <subcellularLocation>
        <location evidence="1">Membrane</location>
        <topology evidence="1">Multi-pass membrane protein</topology>
    </subcellularLocation>
</comment>
<evidence type="ECO:0000256" key="6">
    <source>
        <dbReference type="SAM" id="Phobius"/>
    </source>
</evidence>
<dbReference type="Proteomes" id="UP001165498">
    <property type="component" value="Unassembled WGS sequence"/>
</dbReference>
<dbReference type="Gene3D" id="1.10.3730.20">
    <property type="match status" value="1"/>
</dbReference>
<feature type="transmembrane region" description="Helical" evidence="6">
    <location>
        <begin position="279"/>
        <end position="296"/>
    </location>
</feature>
<dbReference type="RefSeq" id="WP_255914895.1">
    <property type="nucleotide sequence ID" value="NZ_JANFQO010000011.1"/>
</dbReference>
<feature type="transmembrane region" description="Helical" evidence="6">
    <location>
        <begin position="44"/>
        <end position="64"/>
    </location>
</feature>
<feature type="transmembrane region" description="Helical" evidence="6">
    <location>
        <begin position="133"/>
        <end position="151"/>
    </location>
</feature>
<feature type="transmembrane region" description="Helical" evidence="6">
    <location>
        <begin position="76"/>
        <end position="101"/>
    </location>
</feature>
<evidence type="ECO:0000313" key="8">
    <source>
        <dbReference type="EMBL" id="MCQ4165705.1"/>
    </source>
</evidence>
<protein>
    <submittedName>
        <fullName evidence="8">DMT family transporter</fullName>
    </submittedName>
</protein>
<dbReference type="PANTHER" id="PTHR32322:SF2">
    <property type="entry name" value="EAMA DOMAIN-CONTAINING PROTEIN"/>
    <property type="match status" value="1"/>
</dbReference>
<keyword evidence="9" id="KW-1185">Reference proteome</keyword>
<comment type="caution">
    <text evidence="8">The sequence shown here is derived from an EMBL/GenBank/DDBJ whole genome shotgun (WGS) entry which is preliminary data.</text>
</comment>
<gene>
    <name evidence="8" type="ORF">NM961_13375</name>
</gene>
<dbReference type="InterPro" id="IPR037185">
    <property type="entry name" value="EmrE-like"/>
</dbReference>
<accession>A0ABT1QTU4</accession>
<dbReference type="InterPro" id="IPR000620">
    <property type="entry name" value="EamA_dom"/>
</dbReference>
<dbReference type="Pfam" id="PF00892">
    <property type="entry name" value="EamA"/>
    <property type="match status" value="2"/>
</dbReference>
<feature type="transmembrane region" description="Helical" evidence="6">
    <location>
        <begin position="222"/>
        <end position="247"/>
    </location>
</feature>
<evidence type="ECO:0000256" key="2">
    <source>
        <dbReference type="ARBA" id="ARBA00007362"/>
    </source>
</evidence>
<feature type="domain" description="EamA" evidence="7">
    <location>
        <begin position="160"/>
        <end position="296"/>
    </location>
</feature>
<reference evidence="8" key="1">
    <citation type="submission" date="2022-07" db="EMBL/GenBank/DDBJ databases">
        <title>Tahibacter sp., a new gammaproteobacterium isolated from the silt sample collected at pig farm.</title>
        <authorList>
            <person name="Chen H."/>
        </authorList>
    </citation>
    <scope>NUCLEOTIDE SEQUENCE</scope>
    <source>
        <strain evidence="8">P2K</strain>
    </source>
</reference>
<evidence type="ECO:0000259" key="7">
    <source>
        <dbReference type="Pfam" id="PF00892"/>
    </source>
</evidence>
<name>A0ABT1QTU4_9GAMM</name>
<evidence type="ECO:0000256" key="4">
    <source>
        <dbReference type="ARBA" id="ARBA00022989"/>
    </source>
</evidence>
<dbReference type="EMBL" id="JANFQO010000011">
    <property type="protein sequence ID" value="MCQ4165705.1"/>
    <property type="molecule type" value="Genomic_DNA"/>
</dbReference>
<feature type="transmembrane region" description="Helical" evidence="6">
    <location>
        <begin position="191"/>
        <end position="210"/>
    </location>
</feature>
<feature type="transmembrane region" description="Helical" evidence="6">
    <location>
        <begin position="107"/>
        <end position="124"/>
    </location>
</feature>
<evidence type="ECO:0000313" key="9">
    <source>
        <dbReference type="Proteomes" id="UP001165498"/>
    </source>
</evidence>
<comment type="similarity">
    <text evidence="2">Belongs to the EamA transporter family.</text>
</comment>